<keyword evidence="3" id="KW-1185">Reference proteome</keyword>
<evidence type="ECO:0008006" key="4">
    <source>
        <dbReference type="Google" id="ProtNLM"/>
    </source>
</evidence>
<dbReference type="Proteomes" id="UP001302602">
    <property type="component" value="Unassembled WGS sequence"/>
</dbReference>
<gene>
    <name evidence="2" type="ORF">N657DRAFT_714363</name>
</gene>
<reference evidence="2" key="1">
    <citation type="journal article" date="2023" name="Mol. Phylogenet. Evol.">
        <title>Genome-scale phylogeny and comparative genomics of the fungal order Sordariales.</title>
        <authorList>
            <person name="Hensen N."/>
            <person name="Bonometti L."/>
            <person name="Westerberg I."/>
            <person name="Brannstrom I.O."/>
            <person name="Guillou S."/>
            <person name="Cros-Aarteil S."/>
            <person name="Calhoun S."/>
            <person name="Haridas S."/>
            <person name="Kuo A."/>
            <person name="Mondo S."/>
            <person name="Pangilinan J."/>
            <person name="Riley R."/>
            <person name="LaButti K."/>
            <person name="Andreopoulos B."/>
            <person name="Lipzen A."/>
            <person name="Chen C."/>
            <person name="Yan M."/>
            <person name="Daum C."/>
            <person name="Ng V."/>
            <person name="Clum A."/>
            <person name="Steindorff A."/>
            <person name="Ohm R.A."/>
            <person name="Martin F."/>
            <person name="Silar P."/>
            <person name="Natvig D.O."/>
            <person name="Lalanne C."/>
            <person name="Gautier V."/>
            <person name="Ament-Velasquez S.L."/>
            <person name="Kruys A."/>
            <person name="Hutchinson M.I."/>
            <person name="Powell A.J."/>
            <person name="Barry K."/>
            <person name="Miller A.N."/>
            <person name="Grigoriev I.V."/>
            <person name="Debuchy R."/>
            <person name="Gladieux P."/>
            <person name="Hiltunen Thoren M."/>
            <person name="Johannesson H."/>
        </authorList>
    </citation>
    <scope>NUCLEOTIDE SEQUENCE</scope>
    <source>
        <strain evidence="2">CBS 731.68</strain>
    </source>
</reference>
<comment type="similarity">
    <text evidence="1">Belongs to the avfA family.</text>
</comment>
<protein>
    <recommendedName>
        <fullName evidence="4">NAD(P)-binding domain-containing protein</fullName>
    </recommendedName>
</protein>
<dbReference type="GO" id="GO:0016646">
    <property type="term" value="F:oxidoreductase activity, acting on the CH-NH group of donors, NAD or NADP as acceptor"/>
    <property type="evidence" value="ECO:0007669"/>
    <property type="project" value="TreeGrafter"/>
</dbReference>
<sequence>MVGSRVLAFGATRPAGICLLRDCLYRNHETVAFARNPSKIPADFASNPLLRDEGRTNRHRSPLPGRTQARVVVSLLGPNQIRGIQPEMYSDFYKALFSQMRAHGVRRIFAMATLSFEVPEDRFSLQRLLVVGLVRAVVPGGYQTVHRICAAFFQEEEEGIDWALFRIAGIPEGLDEKSRREDR</sequence>
<dbReference type="RefSeq" id="XP_062647889.1">
    <property type="nucleotide sequence ID" value="XM_062797464.1"/>
</dbReference>
<dbReference type="EMBL" id="MU853227">
    <property type="protein sequence ID" value="KAK4124118.1"/>
    <property type="molecule type" value="Genomic_DNA"/>
</dbReference>
<evidence type="ECO:0000313" key="2">
    <source>
        <dbReference type="EMBL" id="KAK4124118.1"/>
    </source>
</evidence>
<dbReference type="InterPro" id="IPR036291">
    <property type="entry name" value="NAD(P)-bd_dom_sf"/>
</dbReference>
<dbReference type="Gene3D" id="3.40.50.720">
    <property type="entry name" value="NAD(P)-binding Rossmann-like Domain"/>
    <property type="match status" value="1"/>
</dbReference>
<proteinExistence type="inferred from homology"/>
<dbReference type="PANTHER" id="PTHR43355">
    <property type="entry name" value="FLAVIN REDUCTASE (NADPH)"/>
    <property type="match status" value="1"/>
</dbReference>
<dbReference type="InterPro" id="IPR051606">
    <property type="entry name" value="Polyketide_Oxido-like"/>
</dbReference>
<organism evidence="2 3">
    <name type="scientific">Parathielavia appendiculata</name>
    <dbReference type="NCBI Taxonomy" id="2587402"/>
    <lineage>
        <taxon>Eukaryota</taxon>
        <taxon>Fungi</taxon>
        <taxon>Dikarya</taxon>
        <taxon>Ascomycota</taxon>
        <taxon>Pezizomycotina</taxon>
        <taxon>Sordariomycetes</taxon>
        <taxon>Sordariomycetidae</taxon>
        <taxon>Sordariales</taxon>
        <taxon>Chaetomiaceae</taxon>
        <taxon>Parathielavia</taxon>
    </lineage>
</organism>
<accession>A0AAN6Z434</accession>
<name>A0AAN6Z434_9PEZI</name>
<dbReference type="AlphaFoldDB" id="A0AAN6Z434"/>
<comment type="caution">
    <text evidence="2">The sequence shown here is derived from an EMBL/GenBank/DDBJ whole genome shotgun (WGS) entry which is preliminary data.</text>
</comment>
<reference evidence="2" key="2">
    <citation type="submission" date="2023-05" db="EMBL/GenBank/DDBJ databases">
        <authorList>
            <consortium name="Lawrence Berkeley National Laboratory"/>
            <person name="Steindorff A."/>
            <person name="Hensen N."/>
            <person name="Bonometti L."/>
            <person name="Westerberg I."/>
            <person name="Brannstrom I.O."/>
            <person name="Guillou S."/>
            <person name="Cros-Aarteil S."/>
            <person name="Calhoun S."/>
            <person name="Haridas S."/>
            <person name="Kuo A."/>
            <person name="Mondo S."/>
            <person name="Pangilinan J."/>
            <person name="Riley R."/>
            <person name="Labutti K."/>
            <person name="Andreopoulos B."/>
            <person name="Lipzen A."/>
            <person name="Chen C."/>
            <person name="Yanf M."/>
            <person name="Daum C."/>
            <person name="Ng V."/>
            <person name="Clum A."/>
            <person name="Ohm R."/>
            <person name="Martin F."/>
            <person name="Silar P."/>
            <person name="Natvig D."/>
            <person name="Lalanne C."/>
            <person name="Gautier V."/>
            <person name="Ament-Velasquez S.L."/>
            <person name="Kruys A."/>
            <person name="Hutchinson M.I."/>
            <person name="Powell A.J."/>
            <person name="Barry K."/>
            <person name="Miller A.N."/>
            <person name="Grigoriev I.V."/>
            <person name="Debuchy R."/>
            <person name="Gladieux P."/>
            <person name="Thoren M.H."/>
            <person name="Johannesson H."/>
        </authorList>
    </citation>
    <scope>NUCLEOTIDE SEQUENCE</scope>
    <source>
        <strain evidence="2">CBS 731.68</strain>
    </source>
</reference>
<evidence type="ECO:0000313" key="3">
    <source>
        <dbReference type="Proteomes" id="UP001302602"/>
    </source>
</evidence>
<dbReference type="PANTHER" id="PTHR43355:SF2">
    <property type="entry name" value="FLAVIN REDUCTASE (NADPH)"/>
    <property type="match status" value="1"/>
</dbReference>
<evidence type="ECO:0000256" key="1">
    <source>
        <dbReference type="ARBA" id="ARBA00038376"/>
    </source>
</evidence>
<dbReference type="GeneID" id="87834239"/>
<dbReference type="SUPFAM" id="SSF51735">
    <property type="entry name" value="NAD(P)-binding Rossmann-fold domains"/>
    <property type="match status" value="1"/>
</dbReference>